<keyword evidence="1" id="KW-1133">Transmembrane helix</keyword>
<evidence type="ECO:0000256" key="1">
    <source>
        <dbReference type="SAM" id="Phobius"/>
    </source>
</evidence>
<evidence type="ECO:0008006" key="3">
    <source>
        <dbReference type="Google" id="ProtNLM"/>
    </source>
</evidence>
<reference evidence="2" key="1">
    <citation type="submission" date="2023-07" db="EMBL/GenBank/DDBJ databases">
        <authorList>
            <person name="Pelsma A.J. K."/>
        </authorList>
    </citation>
    <scope>NUCLEOTIDE SEQUENCE</scope>
</reference>
<dbReference type="AlphaFoldDB" id="A0AA48M274"/>
<gene>
    <name evidence="2" type="ORF">AMST5_01781</name>
</gene>
<sequence length="1195" mass="126175">MQGWRRPGKGAARTCADCGAGRPKRGFLTDQVGRDDRDDPAAACALSSGFRLRRRGVAGLRLCGYCGLGAVALVCVALGGFFLALWAGPINLTWLAPRIVSALDRHFAGQFAFSLKGVTIASSEHGPALTVDGLVVKEDGRAVLAAPRAEVSLDWPSLLIGDVKLSRLEALDLDLRLSLQADGSVAFSAGADPVAETKITPTADVATPAPGQDVERVALLKSGAAALRGVMDFVTSPRSPLGALDKIGLTHGRLTIDDRTIDRVIVYKDVALSLTKAEGAMRFSLGATGPSGRWLATASATGEPGNPRSFVAHVRGLTIDEISLIGGFRASGFDTDSPLAVDMSFSLSPDNIIHDAKGAFEVGKGYFRLDEPDHEPVMIQRIAGKVVWNRHERKLAIGPIQFTAGGFDMALAGEAAAPPELPPGADPGADAWTISMRLLKPTQVTPERAGEKVIDIDEGILQARLLAGQGRAIADRFAFSGPEIRATATGAMIFRGETRVAYSLDVEDTPIRNLARLWPTHVTPPVRLWFVDHIPVGMIRRAHAVGSFDSAALLDMRYERAPPDDSVTLDADVDGTNVVEVLPGMAPITGVAGHVHVTGRTASFDATTGMLETGPGRKLTIERGRFSVADNALRPTPAVLDLKVSGNVEAVADVLAIPAIKSHASIPVDPGAIRGQIDGNLRLNFEIGEHPRDEATTFTIDATASNLTIERLIGKERLEGASLRVLADGTGLHVYGNGRIYGAVAALDVRRPFGDTGPAQAQVTLTFDDAARQRAGFAVAGVGGPISAIVKTPLPVDDLDTHIDLDLTKTVFDNPIPGLSKPAGRPARASFVLVKRGEGIALDQFNFDASPAQAQGIIELTKEGGLRGARLAPVRLSTGDDLKLDITRSGDALKVSARGTNFDARPMLGSLIRSGAEKPAVGGAGKSVGEDVDIDFKCPIVTGHGKQILSNVDFKLKSSGGKVRLVSLTGSFGRENLSVALARAQNNLPQVEISTNDAGSLLAFVDIYRKMESGVLSANVQLGQNRADGTVSIRDFFVKGEPTMRQLMAQGGTMRSDDRGNWRFDPDLVRVGRLQAGFSWASGRLSVTEGVMSGPEIGLTFDGFADFPRDRVDLAGSYVPAYALNSLLSNIPVLGFVIAGGQHEGIFALSYRVTGSFSEPVVSVNPLSALAPGMIRKIMGVLDGTTRLPNSPASQ</sequence>
<dbReference type="EMBL" id="OY288114">
    <property type="protein sequence ID" value="CAJ0865587.1"/>
    <property type="molecule type" value="Genomic_DNA"/>
</dbReference>
<accession>A0AA48M274</accession>
<keyword evidence="1" id="KW-0812">Transmembrane</keyword>
<feature type="transmembrane region" description="Helical" evidence="1">
    <location>
        <begin position="62"/>
        <end position="87"/>
    </location>
</feature>
<keyword evidence="1" id="KW-0472">Membrane</keyword>
<organism evidence="2">
    <name type="scientific">freshwater sediment metagenome</name>
    <dbReference type="NCBI Taxonomy" id="556182"/>
    <lineage>
        <taxon>unclassified sequences</taxon>
        <taxon>metagenomes</taxon>
        <taxon>ecological metagenomes</taxon>
    </lineage>
</organism>
<proteinExistence type="predicted"/>
<evidence type="ECO:0000313" key="2">
    <source>
        <dbReference type="EMBL" id="CAJ0865587.1"/>
    </source>
</evidence>
<protein>
    <recommendedName>
        <fullName evidence="3">AsmA-like C-terminal domain-containing protein</fullName>
    </recommendedName>
</protein>
<name>A0AA48M274_9ZZZZ</name>